<organism evidence="1">
    <name type="scientific">Bodo saltans virus</name>
    <dbReference type="NCBI Taxonomy" id="2024608"/>
    <lineage>
        <taxon>Viruses</taxon>
        <taxon>Varidnaviria</taxon>
        <taxon>Bamfordvirae</taxon>
        <taxon>Nucleocytoviricota</taxon>
        <taxon>Megaviricetes</taxon>
        <taxon>Imitervirales</taxon>
        <taxon>Mimiviridae</taxon>
        <taxon>Klosneuvirinae</taxon>
        <taxon>Theiavirus</taxon>
        <taxon>Theiavirus salishense</taxon>
    </lineage>
</organism>
<protein>
    <recommendedName>
        <fullName evidence="3">Protein kinase domain-containing protein</fullName>
    </recommendedName>
</protein>
<dbReference type="EMBL" id="MF782455">
    <property type="protein sequence ID" value="ATZ81077.1"/>
    <property type="molecule type" value="Genomic_DNA"/>
</dbReference>
<keyword evidence="2" id="KW-1185">Reference proteome</keyword>
<accession>A0A2H4UW16</accession>
<evidence type="ECO:0008006" key="3">
    <source>
        <dbReference type="Google" id="ProtNLM"/>
    </source>
</evidence>
<evidence type="ECO:0000313" key="2">
    <source>
        <dbReference type="Proteomes" id="UP000240325"/>
    </source>
</evidence>
<name>A0A2H4UW16_9VIRU</name>
<evidence type="ECO:0000313" key="1">
    <source>
        <dbReference type="EMBL" id="ATZ81077.1"/>
    </source>
</evidence>
<reference evidence="1" key="1">
    <citation type="journal article" date="2017" name="Elife">
        <title>The kinetoplastid-infecting Bodo saltans virus (BsV), a window into the most abundant giant viruses in the sea.</title>
        <authorList>
            <person name="Deeg C.M."/>
            <person name="Chow C.-E.T."/>
            <person name="Suttle C.A."/>
        </authorList>
    </citation>
    <scope>NUCLEOTIDE SEQUENCE</scope>
    <source>
        <strain evidence="1">NG1</strain>
    </source>
</reference>
<proteinExistence type="predicted"/>
<gene>
    <name evidence="1" type="ORF">BMW23_1032</name>
</gene>
<dbReference type="Proteomes" id="UP000240325">
    <property type="component" value="Segment"/>
</dbReference>
<sequence>MKNTTYKLKKYIDKNLKGGEQDEIANIDVEEIEKILNSIEKEKLSDNLGRQNCGILYYKNYVLKCEFYYNNYNHPTDDKIKMFFPKYYRWKDGSYSHAFNDNYWCIMEKLDGDLTKYIFESSYIETFGILDEHFYKKMIQFVQNRTEFESKFDVNKFKLLLDLISENVSKIVNELNKKIIKMIHSITTKGYSYNDLKTDNIGYKIIDGKIKLYFLDYSVFNITSEKHTKLVQYEYIYYCYCTMYLHKYGIFSELFVTLETLFGNIFDNNNTLSMKNHIVNIINNKFTIIENNDNLYHNIFILFKLESEKDIMCIHFLPNFYRLIRFDDNGRHMADNNYNNSYVPIDMLFENIQDLYKKIGEIYNISLFVV</sequence>